<comment type="caution">
    <text evidence="2">The sequence shown here is derived from an EMBL/GenBank/DDBJ whole genome shotgun (WGS) entry which is preliminary data.</text>
</comment>
<protein>
    <recommendedName>
        <fullName evidence="4">Lipoprotein</fullName>
    </recommendedName>
</protein>
<organism evidence="2 3">
    <name type="scientific">Lujinxingia vulgaris</name>
    <dbReference type="NCBI Taxonomy" id="2600176"/>
    <lineage>
        <taxon>Bacteria</taxon>
        <taxon>Deltaproteobacteria</taxon>
        <taxon>Bradymonadales</taxon>
        <taxon>Lujinxingiaceae</taxon>
        <taxon>Lujinxingia</taxon>
    </lineage>
</organism>
<keyword evidence="1" id="KW-0732">Signal</keyword>
<evidence type="ECO:0008006" key="4">
    <source>
        <dbReference type="Google" id="ProtNLM"/>
    </source>
</evidence>
<dbReference type="AlphaFoldDB" id="A0A5C6WWV9"/>
<keyword evidence="3" id="KW-1185">Reference proteome</keyword>
<evidence type="ECO:0000313" key="2">
    <source>
        <dbReference type="EMBL" id="TXD33887.1"/>
    </source>
</evidence>
<dbReference type="Proteomes" id="UP000321412">
    <property type="component" value="Unassembled WGS sequence"/>
</dbReference>
<sequence length="213" mass="22717">MMLKSLPLFAISATALLAISACGEGEGPDDANNTDSRAHGVVCGQTEDGQELFCASQAGERTYLRNVAYGLIPPESSDSGDWEMMVYARNAGDEACPADGAAPTDPYATIGPFRYNETNGRPLLHDDAAIELTQDGVMRRGTYNDPNVVLSLGRQNPEMCTDDCYQQGGGPEFRVVVAIYFEGDNLVMSEDAFAGSMDIPHCPELDHPGSGPS</sequence>
<name>A0A5C6WWV9_9DELT</name>
<evidence type="ECO:0000313" key="3">
    <source>
        <dbReference type="Proteomes" id="UP000321412"/>
    </source>
</evidence>
<gene>
    <name evidence="2" type="ORF">FRC98_19995</name>
</gene>
<proteinExistence type="predicted"/>
<feature type="chain" id="PRO_5023128036" description="Lipoprotein" evidence="1">
    <location>
        <begin position="21"/>
        <end position="213"/>
    </location>
</feature>
<evidence type="ECO:0000256" key="1">
    <source>
        <dbReference type="SAM" id="SignalP"/>
    </source>
</evidence>
<dbReference type="PROSITE" id="PS51257">
    <property type="entry name" value="PROKAR_LIPOPROTEIN"/>
    <property type="match status" value="1"/>
</dbReference>
<accession>A0A5C6WWV9</accession>
<feature type="signal peptide" evidence="1">
    <location>
        <begin position="1"/>
        <end position="20"/>
    </location>
</feature>
<dbReference type="EMBL" id="VOSM01000018">
    <property type="protein sequence ID" value="TXD33887.1"/>
    <property type="molecule type" value="Genomic_DNA"/>
</dbReference>
<reference evidence="2 3" key="1">
    <citation type="submission" date="2019-08" db="EMBL/GenBank/DDBJ databases">
        <title>Bradymonadales sp. TMQ4.</title>
        <authorList>
            <person name="Liang Q."/>
        </authorList>
    </citation>
    <scope>NUCLEOTIDE SEQUENCE [LARGE SCALE GENOMIC DNA]</scope>
    <source>
        <strain evidence="2 3">TMQ4</strain>
    </source>
</reference>